<proteinExistence type="predicted"/>
<reference evidence="2 3" key="1">
    <citation type="submission" date="2019-02" db="EMBL/GenBank/DDBJ databases">
        <title>Deep-cultivation of Planctomycetes and their phenomic and genomic characterization uncovers novel biology.</title>
        <authorList>
            <person name="Wiegand S."/>
            <person name="Jogler M."/>
            <person name="Boedeker C."/>
            <person name="Pinto D."/>
            <person name="Vollmers J."/>
            <person name="Rivas-Marin E."/>
            <person name="Kohn T."/>
            <person name="Peeters S.H."/>
            <person name="Heuer A."/>
            <person name="Rast P."/>
            <person name="Oberbeckmann S."/>
            <person name="Bunk B."/>
            <person name="Jeske O."/>
            <person name="Meyerdierks A."/>
            <person name="Storesund J.E."/>
            <person name="Kallscheuer N."/>
            <person name="Luecker S."/>
            <person name="Lage O.M."/>
            <person name="Pohl T."/>
            <person name="Merkel B.J."/>
            <person name="Hornburger P."/>
            <person name="Mueller R.-W."/>
            <person name="Bruemmer F."/>
            <person name="Labrenz M."/>
            <person name="Spormann A.M."/>
            <person name="Op Den Camp H."/>
            <person name="Overmann J."/>
            <person name="Amann R."/>
            <person name="Jetten M.S.M."/>
            <person name="Mascher T."/>
            <person name="Medema M.H."/>
            <person name="Devos D.P."/>
            <person name="Kaster A.-K."/>
            <person name="Ovreas L."/>
            <person name="Rohde M."/>
            <person name="Galperin M.Y."/>
            <person name="Jogler C."/>
        </authorList>
    </citation>
    <scope>NUCLEOTIDE SEQUENCE [LARGE SCALE GENOMIC DNA]</scope>
    <source>
        <strain evidence="2 3">Q31b</strain>
    </source>
</reference>
<name>A0A5C6E0P6_9BACT</name>
<keyword evidence="1" id="KW-1133">Transmembrane helix</keyword>
<organism evidence="2 3">
    <name type="scientific">Novipirellula aureliae</name>
    <dbReference type="NCBI Taxonomy" id="2527966"/>
    <lineage>
        <taxon>Bacteria</taxon>
        <taxon>Pseudomonadati</taxon>
        <taxon>Planctomycetota</taxon>
        <taxon>Planctomycetia</taxon>
        <taxon>Pirellulales</taxon>
        <taxon>Pirellulaceae</taxon>
        <taxon>Novipirellula</taxon>
    </lineage>
</organism>
<dbReference type="Proteomes" id="UP000315471">
    <property type="component" value="Unassembled WGS sequence"/>
</dbReference>
<keyword evidence="1" id="KW-0812">Transmembrane</keyword>
<protein>
    <submittedName>
        <fullName evidence="2">Uncharacterized protein</fullName>
    </submittedName>
</protein>
<comment type="caution">
    <text evidence="2">The sequence shown here is derived from an EMBL/GenBank/DDBJ whole genome shotgun (WGS) entry which is preliminary data.</text>
</comment>
<feature type="transmembrane region" description="Helical" evidence="1">
    <location>
        <begin position="30"/>
        <end position="47"/>
    </location>
</feature>
<evidence type="ECO:0000313" key="2">
    <source>
        <dbReference type="EMBL" id="TWU43263.1"/>
    </source>
</evidence>
<keyword evidence="1" id="KW-0472">Membrane</keyword>
<evidence type="ECO:0000313" key="3">
    <source>
        <dbReference type="Proteomes" id="UP000315471"/>
    </source>
</evidence>
<keyword evidence="3" id="KW-1185">Reference proteome</keyword>
<dbReference type="EMBL" id="SJPY01000003">
    <property type="protein sequence ID" value="TWU43263.1"/>
    <property type="molecule type" value="Genomic_DNA"/>
</dbReference>
<dbReference type="AlphaFoldDB" id="A0A5C6E0P6"/>
<gene>
    <name evidence="2" type="ORF">Q31b_23010</name>
</gene>
<evidence type="ECO:0000256" key="1">
    <source>
        <dbReference type="SAM" id="Phobius"/>
    </source>
</evidence>
<accession>A0A5C6E0P6</accession>
<sequence length="49" mass="5817">MEEMSTVYANYVTRKSNWPAIDGLFARKKLFILLFILFDTTVFIIRSQQ</sequence>